<feature type="compositionally biased region" description="Basic residues" evidence="1">
    <location>
        <begin position="114"/>
        <end position="127"/>
    </location>
</feature>
<dbReference type="AlphaFoldDB" id="A0AAW0FNJ5"/>
<evidence type="ECO:0000256" key="1">
    <source>
        <dbReference type="SAM" id="MobiDB-lite"/>
    </source>
</evidence>
<accession>A0AAW0FNJ5</accession>
<organism evidence="2 3">
    <name type="scientific">Cerrena zonata</name>
    <dbReference type="NCBI Taxonomy" id="2478898"/>
    <lineage>
        <taxon>Eukaryota</taxon>
        <taxon>Fungi</taxon>
        <taxon>Dikarya</taxon>
        <taxon>Basidiomycota</taxon>
        <taxon>Agaricomycotina</taxon>
        <taxon>Agaricomycetes</taxon>
        <taxon>Polyporales</taxon>
        <taxon>Cerrenaceae</taxon>
        <taxon>Cerrena</taxon>
    </lineage>
</organism>
<feature type="region of interest" description="Disordered" evidence="1">
    <location>
        <begin position="97"/>
        <end position="138"/>
    </location>
</feature>
<gene>
    <name evidence="2" type="ORF">QCA50_016367</name>
</gene>
<name>A0AAW0FNJ5_9APHY</name>
<proteinExistence type="predicted"/>
<evidence type="ECO:0000313" key="3">
    <source>
        <dbReference type="Proteomes" id="UP001385951"/>
    </source>
</evidence>
<sequence length="179" mass="20146">MVRIEICEGKITIAYGQDHVTGYFLSISDERLWDSADASDEANAIAFKVTNGAGYFDLRTAPMGFGHRVELNTLLEYWKRYGVPDLHIQRAQRGEDLEDPVNVGNSNQQDANKGSKKKKNKKKKKAKAAHEDLPSTSGTDSFLAIRLSYQDRQRVLAACKRRQTPPRGCRMRSATTGRR</sequence>
<protein>
    <submittedName>
        <fullName evidence="2">Uncharacterized protein</fullName>
    </submittedName>
</protein>
<evidence type="ECO:0000313" key="2">
    <source>
        <dbReference type="EMBL" id="KAK7680585.1"/>
    </source>
</evidence>
<reference evidence="2 3" key="1">
    <citation type="submission" date="2022-09" db="EMBL/GenBank/DDBJ databases">
        <authorList>
            <person name="Palmer J.M."/>
        </authorList>
    </citation>
    <scope>NUCLEOTIDE SEQUENCE [LARGE SCALE GENOMIC DNA]</scope>
    <source>
        <strain evidence="2 3">DSM 7382</strain>
    </source>
</reference>
<feature type="region of interest" description="Disordered" evidence="1">
    <location>
        <begin position="158"/>
        <end position="179"/>
    </location>
</feature>
<dbReference type="Proteomes" id="UP001385951">
    <property type="component" value="Unassembled WGS sequence"/>
</dbReference>
<dbReference type="EMBL" id="JASBNA010000048">
    <property type="protein sequence ID" value="KAK7680585.1"/>
    <property type="molecule type" value="Genomic_DNA"/>
</dbReference>
<comment type="caution">
    <text evidence="2">The sequence shown here is derived from an EMBL/GenBank/DDBJ whole genome shotgun (WGS) entry which is preliminary data.</text>
</comment>
<keyword evidence="3" id="KW-1185">Reference proteome</keyword>